<dbReference type="OrthoDB" id="426718at2759"/>
<dbReference type="RefSeq" id="XP_031931640.1">
    <property type="nucleotide sequence ID" value="XM_032065576.1"/>
</dbReference>
<dbReference type="Proteomes" id="UP000326268">
    <property type="component" value="Unassembled WGS sequence"/>
</dbReference>
<evidence type="ECO:0000313" key="2">
    <source>
        <dbReference type="Proteomes" id="UP000326268"/>
    </source>
</evidence>
<sequence>MYYIHNKRKAETKTPLHQNTEKYSSAKHITSAGSKAARSLPCKGLRLEPISMRIADAQAKGCGRSG</sequence>
<keyword evidence="2" id="KW-1185">Reference proteome</keyword>
<evidence type="ECO:0000313" key="1">
    <source>
        <dbReference type="EMBL" id="KAE8368559.1"/>
    </source>
</evidence>
<dbReference type="GeneID" id="43650022"/>
<accession>A0A5N7AHS1</accession>
<proteinExistence type="predicted"/>
<gene>
    <name evidence="1" type="ORF">BDV27DRAFT_122231</name>
</gene>
<reference evidence="1 2" key="1">
    <citation type="submission" date="2019-04" db="EMBL/GenBank/DDBJ databases">
        <title>Friends and foes A comparative genomics studyof 23 Aspergillus species from section Flavi.</title>
        <authorList>
            <consortium name="DOE Joint Genome Institute"/>
            <person name="Kjaerbolling I."/>
            <person name="Vesth T."/>
            <person name="Frisvad J.C."/>
            <person name="Nybo J.L."/>
            <person name="Theobald S."/>
            <person name="Kildgaard S."/>
            <person name="Isbrandt T."/>
            <person name="Kuo A."/>
            <person name="Sato A."/>
            <person name="Lyhne E.K."/>
            <person name="Kogle M.E."/>
            <person name="Wiebenga A."/>
            <person name="Kun R.S."/>
            <person name="Lubbers R.J."/>
            <person name="Makela M.R."/>
            <person name="Barry K."/>
            <person name="Chovatia M."/>
            <person name="Clum A."/>
            <person name="Daum C."/>
            <person name="Haridas S."/>
            <person name="He G."/>
            <person name="LaButti K."/>
            <person name="Lipzen A."/>
            <person name="Mondo S."/>
            <person name="Riley R."/>
            <person name="Salamov A."/>
            <person name="Simmons B.A."/>
            <person name="Magnuson J.K."/>
            <person name="Henrissat B."/>
            <person name="Mortensen U.H."/>
            <person name="Larsen T.O."/>
            <person name="Devries R.P."/>
            <person name="Grigoriev I.V."/>
            <person name="Machida M."/>
            <person name="Baker S.E."/>
            <person name="Andersen M.R."/>
        </authorList>
    </citation>
    <scope>NUCLEOTIDE SEQUENCE [LARGE SCALE GENOMIC DNA]</scope>
    <source>
        <strain evidence="1 2">CBS 763.97</strain>
    </source>
</reference>
<dbReference type="AlphaFoldDB" id="A0A5N7AHS1"/>
<protein>
    <submittedName>
        <fullName evidence="1">Uncharacterized protein</fullName>
    </submittedName>
</protein>
<name>A0A5N7AHS1_9EURO</name>
<dbReference type="EMBL" id="ML737583">
    <property type="protein sequence ID" value="KAE8368559.1"/>
    <property type="molecule type" value="Genomic_DNA"/>
</dbReference>
<organism evidence="1 2">
    <name type="scientific">Aspergillus caelatus</name>
    <dbReference type="NCBI Taxonomy" id="61420"/>
    <lineage>
        <taxon>Eukaryota</taxon>
        <taxon>Fungi</taxon>
        <taxon>Dikarya</taxon>
        <taxon>Ascomycota</taxon>
        <taxon>Pezizomycotina</taxon>
        <taxon>Eurotiomycetes</taxon>
        <taxon>Eurotiomycetidae</taxon>
        <taxon>Eurotiales</taxon>
        <taxon>Aspergillaceae</taxon>
        <taxon>Aspergillus</taxon>
        <taxon>Aspergillus subgen. Circumdati</taxon>
    </lineage>
</organism>